<feature type="compositionally biased region" description="Low complexity" evidence="1">
    <location>
        <begin position="23"/>
        <end position="44"/>
    </location>
</feature>
<evidence type="ECO:0000313" key="3">
    <source>
        <dbReference type="Proteomes" id="UP000181951"/>
    </source>
</evidence>
<evidence type="ECO:0000256" key="1">
    <source>
        <dbReference type="SAM" id="MobiDB-lite"/>
    </source>
</evidence>
<reference evidence="2 3" key="1">
    <citation type="submission" date="2016-10" db="EMBL/GenBank/DDBJ databases">
        <authorList>
            <person name="de Groot N.N."/>
        </authorList>
    </citation>
    <scope>NUCLEOTIDE SEQUENCE [LARGE SCALE GENOMIC DNA]</scope>
    <source>
        <strain evidence="2 3">CGMCC 4.2026</strain>
    </source>
</reference>
<keyword evidence="3" id="KW-1185">Reference proteome</keyword>
<name>A0A1H8S484_9ACTN</name>
<feature type="region of interest" description="Disordered" evidence="1">
    <location>
        <begin position="21"/>
        <end position="44"/>
    </location>
</feature>
<accession>A0A1H8S484</accession>
<sequence length="44" mass="4610">MFHNRKFAVTKEGQRAVAGLRPRAALTTTGSAASEAAAGRKAPR</sequence>
<proteinExistence type="predicted"/>
<organism evidence="2 3">
    <name type="scientific">Actinacidiphila rubida</name>
    <dbReference type="NCBI Taxonomy" id="310780"/>
    <lineage>
        <taxon>Bacteria</taxon>
        <taxon>Bacillati</taxon>
        <taxon>Actinomycetota</taxon>
        <taxon>Actinomycetes</taxon>
        <taxon>Kitasatosporales</taxon>
        <taxon>Streptomycetaceae</taxon>
        <taxon>Actinacidiphila</taxon>
    </lineage>
</organism>
<protein>
    <submittedName>
        <fullName evidence="2">Uncharacterized protein</fullName>
    </submittedName>
</protein>
<dbReference type="AlphaFoldDB" id="A0A1H8S484"/>
<gene>
    <name evidence="2" type="ORF">SAMN05216267_103918</name>
</gene>
<dbReference type="EMBL" id="FODD01000039">
    <property type="protein sequence ID" value="SEO73412.1"/>
    <property type="molecule type" value="Genomic_DNA"/>
</dbReference>
<evidence type="ECO:0000313" key="2">
    <source>
        <dbReference type="EMBL" id="SEO73412.1"/>
    </source>
</evidence>
<dbReference type="Proteomes" id="UP000181951">
    <property type="component" value="Unassembled WGS sequence"/>
</dbReference>
<dbReference type="STRING" id="310780.SAMN05216267_103918"/>